<sequence>MCCVPALAVPISEIYTSYILSNFHCCFCFRGCGPWQYLRKDFNQILSSNL</sequence>
<accession>A0A2P2LBS5</accession>
<evidence type="ECO:0000313" key="1">
    <source>
        <dbReference type="EMBL" id="MBX15402.1"/>
    </source>
</evidence>
<proteinExistence type="predicted"/>
<protein>
    <submittedName>
        <fullName evidence="1">Uncharacterized protein</fullName>
    </submittedName>
</protein>
<dbReference type="EMBL" id="GGEC01034918">
    <property type="protein sequence ID" value="MBX15402.1"/>
    <property type="molecule type" value="Transcribed_RNA"/>
</dbReference>
<name>A0A2P2LBS5_RHIMU</name>
<dbReference type="AlphaFoldDB" id="A0A2P2LBS5"/>
<reference evidence="1" key="1">
    <citation type="submission" date="2018-02" db="EMBL/GenBank/DDBJ databases">
        <title>Rhizophora mucronata_Transcriptome.</title>
        <authorList>
            <person name="Meera S.P."/>
            <person name="Sreeshan A."/>
            <person name="Augustine A."/>
        </authorList>
    </citation>
    <scope>NUCLEOTIDE SEQUENCE</scope>
    <source>
        <tissue evidence="1">Leaf</tissue>
    </source>
</reference>
<organism evidence="1">
    <name type="scientific">Rhizophora mucronata</name>
    <name type="common">Asiatic mangrove</name>
    <dbReference type="NCBI Taxonomy" id="61149"/>
    <lineage>
        <taxon>Eukaryota</taxon>
        <taxon>Viridiplantae</taxon>
        <taxon>Streptophyta</taxon>
        <taxon>Embryophyta</taxon>
        <taxon>Tracheophyta</taxon>
        <taxon>Spermatophyta</taxon>
        <taxon>Magnoliopsida</taxon>
        <taxon>eudicotyledons</taxon>
        <taxon>Gunneridae</taxon>
        <taxon>Pentapetalae</taxon>
        <taxon>rosids</taxon>
        <taxon>fabids</taxon>
        <taxon>Malpighiales</taxon>
        <taxon>Rhizophoraceae</taxon>
        <taxon>Rhizophora</taxon>
    </lineage>
</organism>